<feature type="compositionally biased region" description="Low complexity" evidence="1">
    <location>
        <begin position="204"/>
        <end position="226"/>
    </location>
</feature>
<dbReference type="AlphaFoldDB" id="A0A9F5N030"/>
<name>A0A9F5N030_PYTBI</name>
<protein>
    <submittedName>
        <fullName evidence="3">Uncharacterized protein LOC112542922</fullName>
    </submittedName>
</protein>
<sequence>MGPPLVSFVDLPITPVRAAVSTGQAAERRGGWAGAHRCPRRARREAESLSSSSSEEEEATGGLPSEIPPLERAGWASGEKKARGRGEERREEHARRWRAGDGAGQVAWRRSEVSGTVPAEGGRKAAGAWEPETEGARRGSGGRQAGSEGRQAGRAGGAAGGATAGPQLGRSRGNFDVGVPEQRPALANPSRRRSRGAPLRNRRGQTLQRRQQQQQQQQQQHALFFRLRLRRDEDPPVPSGQDAEEKVSPPAALWAAGRGALRSLPGAGGAGRQGWTPSEPHPKDDLEVHAVD</sequence>
<feature type="compositionally biased region" description="Basic residues" evidence="1">
    <location>
        <begin position="190"/>
        <end position="203"/>
    </location>
</feature>
<dbReference type="RefSeq" id="XP_025032689.1">
    <property type="nucleotide sequence ID" value="XM_025176921.1"/>
</dbReference>
<accession>A0A9F5N030</accession>
<feature type="compositionally biased region" description="Low complexity" evidence="1">
    <location>
        <begin position="249"/>
        <end position="262"/>
    </location>
</feature>
<feature type="compositionally biased region" description="Basic and acidic residues" evidence="1">
    <location>
        <begin position="78"/>
        <end position="94"/>
    </location>
</feature>
<dbReference type="KEGG" id="pbi:112542922"/>
<gene>
    <name evidence="3" type="primary">LOC112542922</name>
</gene>
<keyword evidence="2" id="KW-1185">Reference proteome</keyword>
<dbReference type="Proteomes" id="UP000695026">
    <property type="component" value="Unplaced"/>
</dbReference>
<feature type="compositionally biased region" description="Gly residues" evidence="1">
    <location>
        <begin position="154"/>
        <end position="163"/>
    </location>
</feature>
<feature type="compositionally biased region" description="Basic and acidic residues" evidence="1">
    <location>
        <begin position="280"/>
        <end position="292"/>
    </location>
</feature>
<organism evidence="2 3">
    <name type="scientific">Python bivittatus</name>
    <name type="common">Burmese python</name>
    <name type="synonym">Python molurus bivittatus</name>
    <dbReference type="NCBI Taxonomy" id="176946"/>
    <lineage>
        <taxon>Eukaryota</taxon>
        <taxon>Metazoa</taxon>
        <taxon>Chordata</taxon>
        <taxon>Craniata</taxon>
        <taxon>Vertebrata</taxon>
        <taxon>Euteleostomi</taxon>
        <taxon>Lepidosauria</taxon>
        <taxon>Squamata</taxon>
        <taxon>Bifurcata</taxon>
        <taxon>Unidentata</taxon>
        <taxon>Episquamata</taxon>
        <taxon>Toxicofera</taxon>
        <taxon>Serpentes</taxon>
        <taxon>Henophidia</taxon>
        <taxon>Pythonidae</taxon>
        <taxon>Python</taxon>
    </lineage>
</organism>
<evidence type="ECO:0000313" key="2">
    <source>
        <dbReference type="Proteomes" id="UP000695026"/>
    </source>
</evidence>
<feature type="region of interest" description="Disordered" evidence="1">
    <location>
        <begin position="21"/>
        <end position="292"/>
    </location>
</feature>
<dbReference type="GeneID" id="112542922"/>
<evidence type="ECO:0000256" key="1">
    <source>
        <dbReference type="SAM" id="MobiDB-lite"/>
    </source>
</evidence>
<evidence type="ECO:0000313" key="3">
    <source>
        <dbReference type="RefSeq" id="XP_025032689.1"/>
    </source>
</evidence>
<reference evidence="3" key="1">
    <citation type="submission" date="2025-08" db="UniProtKB">
        <authorList>
            <consortium name="RefSeq"/>
        </authorList>
    </citation>
    <scope>IDENTIFICATION</scope>
    <source>
        <tissue evidence="3">Liver</tissue>
    </source>
</reference>
<proteinExistence type="predicted"/>